<dbReference type="InterPro" id="IPR003598">
    <property type="entry name" value="Ig_sub2"/>
</dbReference>
<dbReference type="InParanoid" id="A7RUF0"/>
<sequence>MYFSHFSILQHYIVAFTNSWMNDIVFKAASFENKTVREGDDVTIKCKTLQSSFSSSYTWTKDGVPRSTKERELNITAVKRTDAGVYKCFEGNLERGATQLTVEYQPSFDHKTIEIAVYDLQIVQLPCEVDSFPHANFTWRKNGYLLSVSKRLVVLPASSCNRNTSTLMVAMTGDEENSVYSCVAQNPHGMDTKTFRIATNYKANQALSLSAKSGGWGSPDVAGLIVGLMLSVLLIFFVTFFIVRGHRRLEGSKAAKNPHTRLDENGPTADGAQTDSPAHFETTRFRTLPGQSHKVRSPERKVLVMGDDVGAVYPIKASGEIEDSDCAERILNLSQLPEYRHTSLV</sequence>
<evidence type="ECO:0000256" key="1">
    <source>
        <dbReference type="ARBA" id="ARBA00004479"/>
    </source>
</evidence>
<evidence type="ECO:0000256" key="3">
    <source>
        <dbReference type="ARBA" id="ARBA00023157"/>
    </source>
</evidence>
<dbReference type="PANTHER" id="PTHR11640:SF164">
    <property type="entry name" value="MAM DOMAIN-CONTAINING GLYCOSYLPHOSPHATIDYLINOSITOL ANCHOR PROTEIN 1"/>
    <property type="match status" value="1"/>
</dbReference>
<reference evidence="9 10" key="1">
    <citation type="journal article" date="2007" name="Science">
        <title>Sea anemone genome reveals ancestral eumetazoan gene repertoire and genomic organization.</title>
        <authorList>
            <person name="Putnam N.H."/>
            <person name="Srivastava M."/>
            <person name="Hellsten U."/>
            <person name="Dirks B."/>
            <person name="Chapman J."/>
            <person name="Salamov A."/>
            <person name="Terry A."/>
            <person name="Shapiro H."/>
            <person name="Lindquist E."/>
            <person name="Kapitonov V.V."/>
            <person name="Jurka J."/>
            <person name="Genikhovich G."/>
            <person name="Grigoriev I.V."/>
            <person name="Lucas S.M."/>
            <person name="Steele R.E."/>
            <person name="Finnerty J.R."/>
            <person name="Technau U."/>
            <person name="Martindale M.Q."/>
            <person name="Rokhsar D.S."/>
        </authorList>
    </citation>
    <scope>NUCLEOTIDE SEQUENCE [LARGE SCALE GENOMIC DNA]</scope>
    <source>
        <strain evidence="10">CH2 X CH6</strain>
    </source>
</reference>
<dbReference type="InterPro" id="IPR013783">
    <property type="entry name" value="Ig-like_fold"/>
</dbReference>
<evidence type="ECO:0000313" key="9">
    <source>
        <dbReference type="EMBL" id="EDO44843.1"/>
    </source>
</evidence>
<keyword evidence="10" id="KW-1185">Reference proteome</keyword>
<dbReference type="SMART" id="SM00408">
    <property type="entry name" value="IGc2"/>
    <property type="match status" value="2"/>
</dbReference>
<dbReference type="HOGENOM" id="CLU_804880_0_0_1"/>
<evidence type="ECO:0000256" key="6">
    <source>
        <dbReference type="SAM" id="MobiDB-lite"/>
    </source>
</evidence>
<dbReference type="PANTHER" id="PTHR11640">
    <property type="entry name" value="NEPHRIN"/>
    <property type="match status" value="1"/>
</dbReference>
<accession>A7RUF0</accession>
<dbReference type="Pfam" id="PF13927">
    <property type="entry name" value="Ig_3"/>
    <property type="match status" value="1"/>
</dbReference>
<evidence type="ECO:0000313" key="10">
    <source>
        <dbReference type="Proteomes" id="UP000001593"/>
    </source>
</evidence>
<dbReference type="AlphaFoldDB" id="A7RUF0"/>
<dbReference type="InterPro" id="IPR036179">
    <property type="entry name" value="Ig-like_dom_sf"/>
</dbReference>
<comment type="subcellular location">
    <subcellularLocation>
        <location evidence="1">Membrane</location>
        <topology evidence="1">Single-pass type I membrane protein</topology>
    </subcellularLocation>
</comment>
<dbReference type="PROSITE" id="PS50835">
    <property type="entry name" value="IG_LIKE"/>
    <property type="match status" value="2"/>
</dbReference>
<protein>
    <recommendedName>
        <fullName evidence="8">Ig-like domain-containing protein</fullName>
    </recommendedName>
</protein>
<evidence type="ECO:0000256" key="4">
    <source>
        <dbReference type="ARBA" id="ARBA00023180"/>
    </source>
</evidence>
<gene>
    <name evidence="9" type="ORF">NEMVEDRAFT_v1g202325</name>
</gene>
<dbReference type="Pfam" id="PF07679">
    <property type="entry name" value="I-set"/>
    <property type="match status" value="1"/>
</dbReference>
<keyword evidence="7" id="KW-1133">Transmembrane helix</keyword>
<dbReference type="CDD" id="cd00096">
    <property type="entry name" value="Ig"/>
    <property type="match status" value="1"/>
</dbReference>
<keyword evidence="3" id="KW-1015">Disulfide bond</keyword>
<dbReference type="InterPro" id="IPR007110">
    <property type="entry name" value="Ig-like_dom"/>
</dbReference>
<keyword evidence="5" id="KW-0393">Immunoglobulin domain</keyword>
<dbReference type="InterPro" id="IPR003599">
    <property type="entry name" value="Ig_sub"/>
</dbReference>
<evidence type="ECO:0000259" key="8">
    <source>
        <dbReference type="PROSITE" id="PS50835"/>
    </source>
</evidence>
<feature type="region of interest" description="Disordered" evidence="6">
    <location>
        <begin position="254"/>
        <end position="278"/>
    </location>
</feature>
<dbReference type="SMART" id="SM00409">
    <property type="entry name" value="IG"/>
    <property type="match status" value="2"/>
</dbReference>
<evidence type="ECO:0000256" key="2">
    <source>
        <dbReference type="ARBA" id="ARBA00023136"/>
    </source>
</evidence>
<name>A7RUF0_NEMVE</name>
<dbReference type="GO" id="GO:0016020">
    <property type="term" value="C:membrane"/>
    <property type="evidence" value="ECO:0007669"/>
    <property type="project" value="UniProtKB-SubCell"/>
</dbReference>
<proteinExistence type="predicted"/>
<organism evidence="9 10">
    <name type="scientific">Nematostella vectensis</name>
    <name type="common">Starlet sea anemone</name>
    <dbReference type="NCBI Taxonomy" id="45351"/>
    <lineage>
        <taxon>Eukaryota</taxon>
        <taxon>Metazoa</taxon>
        <taxon>Cnidaria</taxon>
        <taxon>Anthozoa</taxon>
        <taxon>Hexacorallia</taxon>
        <taxon>Actiniaria</taxon>
        <taxon>Edwardsiidae</taxon>
        <taxon>Nematostella</taxon>
    </lineage>
</organism>
<feature type="transmembrane region" description="Helical" evidence="7">
    <location>
        <begin position="221"/>
        <end position="243"/>
    </location>
</feature>
<dbReference type="Gene3D" id="2.60.40.10">
    <property type="entry name" value="Immunoglobulins"/>
    <property type="match status" value="2"/>
</dbReference>
<dbReference type="InterPro" id="IPR051275">
    <property type="entry name" value="Cell_adhesion_signaling"/>
</dbReference>
<dbReference type="EMBL" id="DS469540">
    <property type="protein sequence ID" value="EDO44843.1"/>
    <property type="molecule type" value="Genomic_DNA"/>
</dbReference>
<feature type="domain" description="Ig-like" evidence="8">
    <location>
        <begin position="106"/>
        <end position="198"/>
    </location>
</feature>
<keyword evidence="7" id="KW-0812">Transmembrane</keyword>
<evidence type="ECO:0000256" key="5">
    <source>
        <dbReference type="ARBA" id="ARBA00023319"/>
    </source>
</evidence>
<dbReference type="SUPFAM" id="SSF48726">
    <property type="entry name" value="Immunoglobulin"/>
    <property type="match status" value="2"/>
</dbReference>
<keyword evidence="4" id="KW-0325">Glycoprotein</keyword>
<dbReference type="Proteomes" id="UP000001593">
    <property type="component" value="Unassembled WGS sequence"/>
</dbReference>
<keyword evidence="2 7" id="KW-0472">Membrane</keyword>
<dbReference type="InterPro" id="IPR013098">
    <property type="entry name" value="Ig_I-set"/>
</dbReference>
<dbReference type="PhylomeDB" id="A7RUF0"/>
<evidence type="ECO:0000256" key="7">
    <source>
        <dbReference type="SAM" id="Phobius"/>
    </source>
</evidence>
<feature type="domain" description="Ig-like" evidence="8">
    <location>
        <begin position="23"/>
        <end position="88"/>
    </location>
</feature>